<dbReference type="Proteomes" id="UP000553632">
    <property type="component" value="Unassembled WGS sequence"/>
</dbReference>
<reference evidence="3 4" key="1">
    <citation type="submission" date="2020-04" db="EMBL/GenBank/DDBJ databases">
        <title>Perkinsus olseni comparative genomics.</title>
        <authorList>
            <person name="Bogema D.R."/>
        </authorList>
    </citation>
    <scope>NUCLEOTIDE SEQUENCE [LARGE SCALE GENOMIC DNA]</scope>
    <source>
        <strain evidence="3 4">ATCC PRA-207</strain>
    </source>
</reference>
<feature type="non-terminal residue" evidence="3">
    <location>
        <position position="1"/>
    </location>
</feature>
<gene>
    <name evidence="3" type="ORF">FOZ63_028716</name>
</gene>
<organism evidence="3 4">
    <name type="scientific">Perkinsus olseni</name>
    <name type="common">Perkinsus atlanticus</name>
    <dbReference type="NCBI Taxonomy" id="32597"/>
    <lineage>
        <taxon>Eukaryota</taxon>
        <taxon>Sar</taxon>
        <taxon>Alveolata</taxon>
        <taxon>Perkinsozoa</taxon>
        <taxon>Perkinsea</taxon>
        <taxon>Perkinsida</taxon>
        <taxon>Perkinsidae</taxon>
        <taxon>Perkinsus</taxon>
    </lineage>
</organism>
<comment type="caution">
    <text evidence="3">The sequence shown here is derived from an EMBL/GenBank/DDBJ whole genome shotgun (WGS) entry which is preliminary data.</text>
</comment>
<evidence type="ECO:0000259" key="2">
    <source>
        <dbReference type="Pfam" id="PF17921"/>
    </source>
</evidence>
<dbReference type="Gene3D" id="3.30.420.10">
    <property type="entry name" value="Ribonuclease H-like superfamily/Ribonuclease H"/>
    <property type="match status" value="1"/>
</dbReference>
<dbReference type="SUPFAM" id="SSF53098">
    <property type="entry name" value="Ribonuclease H-like"/>
    <property type="match status" value="1"/>
</dbReference>
<protein>
    <recommendedName>
        <fullName evidence="2">Integrase zinc-binding domain-containing protein</fullName>
    </recommendedName>
</protein>
<feature type="domain" description="Integrase zinc-binding" evidence="2">
    <location>
        <begin position="126"/>
        <end position="172"/>
    </location>
</feature>
<evidence type="ECO:0000313" key="3">
    <source>
        <dbReference type="EMBL" id="KAF4683946.1"/>
    </source>
</evidence>
<feature type="compositionally biased region" description="Polar residues" evidence="1">
    <location>
        <begin position="448"/>
        <end position="468"/>
    </location>
</feature>
<sequence>RFIDFAKNKDLDVTAVSSEPRFDNDDTLPDRLQDCGVLVAAIEDTSPMHPLPSMAEICHQQSIDRNIKQAVSLFTQDGKELIPASIPAVFRLVWSTLLVRHGLLWRHLPAHDPRYITDVVLVPVLPSTLEPVVLNYFHNPVAVFHPGIQRTIRAVKTFCWFPSLARRVCEHIGYVKSAIYSNFDYGGLKEVSKRLHHRVRGIRFLQMFYLSLRLLARELSSKSSKNIAEALKSMNSSLGPLKVLKTDRGLEFRGEVDKYIKKIGAVHSISLPYSPAAVIEQLNKTLLQKLQGAFYSPDSRQRAQVHENLQDLLSERRSKAMLKANSPITLTPGTVVFVRNHDLDRKYKVGKRWSLMTVLRQEGVKVYLADYGSSPSTSRVLERHVRECLPTPPGFLDKTKKIVLEHSATRSHHGVQPSTRPTSVSHRSSVAKFKVPVRYSSRVKGKTPNASAGSQSHHAAPQADTTSDTNVLPIWDGTSVNCATVILAYSDRVDAAQEVLRADEEEAMSMSSTSGALAGCRKLFKHA</sequence>
<dbReference type="EMBL" id="JABANO010040560">
    <property type="protein sequence ID" value="KAF4683946.1"/>
    <property type="molecule type" value="Genomic_DNA"/>
</dbReference>
<dbReference type="AlphaFoldDB" id="A0A7J6NJU2"/>
<evidence type="ECO:0000256" key="1">
    <source>
        <dbReference type="SAM" id="MobiDB-lite"/>
    </source>
</evidence>
<proteinExistence type="predicted"/>
<name>A0A7J6NJU2_PEROL</name>
<dbReference type="InterPro" id="IPR041588">
    <property type="entry name" value="Integrase_H2C2"/>
</dbReference>
<evidence type="ECO:0000313" key="4">
    <source>
        <dbReference type="Proteomes" id="UP000553632"/>
    </source>
</evidence>
<dbReference type="InterPro" id="IPR012337">
    <property type="entry name" value="RNaseH-like_sf"/>
</dbReference>
<feature type="region of interest" description="Disordered" evidence="1">
    <location>
        <begin position="408"/>
        <end position="429"/>
    </location>
</feature>
<dbReference type="GO" id="GO:0003676">
    <property type="term" value="F:nucleic acid binding"/>
    <property type="evidence" value="ECO:0007669"/>
    <property type="project" value="InterPro"/>
</dbReference>
<keyword evidence="4" id="KW-1185">Reference proteome</keyword>
<feature type="compositionally biased region" description="Polar residues" evidence="1">
    <location>
        <begin position="416"/>
        <end position="428"/>
    </location>
</feature>
<accession>A0A7J6NJU2</accession>
<dbReference type="InterPro" id="IPR036397">
    <property type="entry name" value="RNaseH_sf"/>
</dbReference>
<dbReference type="Pfam" id="PF17921">
    <property type="entry name" value="Integrase_H2C2"/>
    <property type="match status" value="1"/>
</dbReference>
<feature type="region of interest" description="Disordered" evidence="1">
    <location>
        <begin position="441"/>
        <end position="468"/>
    </location>
</feature>